<accession>A0ABR8PMB4</accession>
<comment type="caution">
    <text evidence="1">The sequence shown here is derived from an EMBL/GenBank/DDBJ whole genome shotgun (WGS) entry which is preliminary data.</text>
</comment>
<evidence type="ECO:0000313" key="1">
    <source>
        <dbReference type="EMBL" id="MBD7909204.1"/>
    </source>
</evidence>
<sequence length="227" mass="24260">MIAYRNAIQLGDWIVTTDNSGGIGEKAADLVAAPDRITARFATRVALLEQWAANAEPEAVLLHNFSGDASWDRYCKGIQDVFDEICAAVPPITGSSETNMSLRQSAVAVTVMGRRAVDTTAPSNGNWYTYGTPLVGGEVLTRESEIASLAVLAKARHNGLIQQIWPVGSKGILAEWQALTGDATRGVDSPLDVTCSAGPATVILLQIDPHRLADAKHLFGSLLHRLE</sequence>
<name>A0ABR8PMB4_9BACL</name>
<keyword evidence="2" id="KW-1185">Reference proteome</keyword>
<dbReference type="EMBL" id="JACSQY010000010">
    <property type="protein sequence ID" value="MBD7909204.1"/>
    <property type="molecule type" value="Genomic_DNA"/>
</dbReference>
<gene>
    <name evidence="1" type="ORF">H9659_12785</name>
</gene>
<evidence type="ECO:0000313" key="2">
    <source>
        <dbReference type="Proteomes" id="UP000659496"/>
    </source>
</evidence>
<reference evidence="1 2" key="1">
    <citation type="submission" date="2020-08" db="EMBL/GenBank/DDBJ databases">
        <title>A Genomic Blueprint of the Chicken Gut Microbiome.</title>
        <authorList>
            <person name="Gilroy R."/>
            <person name="Ravi A."/>
            <person name="Getino M."/>
            <person name="Pursley I."/>
            <person name="Horton D.L."/>
            <person name="Alikhan N.-F."/>
            <person name="Baker D."/>
            <person name="Gharbi K."/>
            <person name="Hall N."/>
            <person name="Watson M."/>
            <person name="Adriaenssens E.M."/>
            <person name="Foster-Nyarko E."/>
            <person name="Jarju S."/>
            <person name="Secka A."/>
            <person name="Antonio M."/>
            <person name="Oren A."/>
            <person name="Chaudhuri R."/>
            <person name="La Ragione R.M."/>
            <person name="Hildebrand F."/>
            <person name="Pallen M.J."/>
        </authorList>
    </citation>
    <scope>NUCLEOTIDE SEQUENCE [LARGE SCALE GENOMIC DNA]</scope>
    <source>
        <strain evidence="1 2">Sa3CUA8</strain>
    </source>
</reference>
<dbReference type="Proteomes" id="UP000659496">
    <property type="component" value="Unassembled WGS sequence"/>
</dbReference>
<organism evidence="1 2">
    <name type="scientific">Sporosarcina gallistercoris</name>
    <dbReference type="NCBI Taxonomy" id="2762245"/>
    <lineage>
        <taxon>Bacteria</taxon>
        <taxon>Bacillati</taxon>
        <taxon>Bacillota</taxon>
        <taxon>Bacilli</taxon>
        <taxon>Bacillales</taxon>
        <taxon>Caryophanaceae</taxon>
        <taxon>Sporosarcina</taxon>
    </lineage>
</organism>
<proteinExistence type="predicted"/>
<dbReference type="RefSeq" id="WP_191691160.1">
    <property type="nucleotide sequence ID" value="NZ_JACSQY010000010.1"/>
</dbReference>
<protein>
    <submittedName>
        <fullName evidence="1">Alpha-ribazole-5-phosphate synthase</fullName>
    </submittedName>
</protein>